<evidence type="ECO:0000313" key="1">
    <source>
        <dbReference type="EMBL" id="ARI82979.1"/>
    </source>
</evidence>
<organism evidence="1 2">
    <name type="scientific">Microcystis aeruginosa PCC 7806SL</name>
    <dbReference type="NCBI Taxonomy" id="1903187"/>
    <lineage>
        <taxon>Bacteria</taxon>
        <taxon>Bacillati</taxon>
        <taxon>Cyanobacteriota</taxon>
        <taxon>Cyanophyceae</taxon>
        <taxon>Oscillatoriophycideae</taxon>
        <taxon>Chroococcales</taxon>
        <taxon>Microcystaceae</taxon>
        <taxon>Microcystis</taxon>
    </lineage>
</organism>
<accession>A0AB33BZ19</accession>
<protein>
    <submittedName>
        <fullName evidence="1">Uncharacterized protein</fullName>
    </submittedName>
</protein>
<keyword evidence="2" id="KW-1185">Reference proteome</keyword>
<dbReference type="Proteomes" id="UP000192439">
    <property type="component" value="Chromosome"/>
</dbReference>
<name>A0AB33BZ19_MICA7</name>
<dbReference type="AlphaFoldDB" id="A0AB33BZ19"/>
<proteinExistence type="predicted"/>
<evidence type="ECO:0000313" key="2">
    <source>
        <dbReference type="Proteomes" id="UP000192439"/>
    </source>
</evidence>
<reference evidence="1 2" key="1">
    <citation type="journal article" date="2018" name="Harmful Algae">
        <title>The highly heterogeneous methylated genomes and diverse restriction-modification systems of bloom-forming Microcystis.</title>
        <authorList>
            <person name="Zhao L."/>
            <person name="Song Y."/>
            <person name="Li L."/>
            <person name="Gan N."/>
            <person name="Brand J.J."/>
            <person name="Song L."/>
        </authorList>
    </citation>
    <scope>NUCLEOTIDE SEQUENCE [LARGE SCALE GENOMIC DNA]</scope>
    <source>
        <strain evidence="1 2">PCC 7806SL</strain>
    </source>
</reference>
<sequence>MVVHYLYLISIAFISPNEANSPLVINTDAVLALTIALQLLQPITRWDTQIINR</sequence>
<dbReference type="EMBL" id="CP020771">
    <property type="protein sequence ID" value="ARI82979.1"/>
    <property type="molecule type" value="Genomic_DNA"/>
</dbReference>
<gene>
    <name evidence="1" type="ORF">BH695_3700</name>
</gene>